<keyword evidence="4" id="KW-0449">Lipoprotein</keyword>
<comment type="subcellular location">
    <subcellularLocation>
        <location evidence="1">Membrane</location>
    </subcellularLocation>
</comment>
<dbReference type="PANTHER" id="PTHR10969">
    <property type="entry name" value="MICROTUBULE-ASSOCIATED PROTEINS 1A/1B LIGHT CHAIN 3-RELATED"/>
    <property type="match status" value="1"/>
</dbReference>
<evidence type="ECO:0000256" key="2">
    <source>
        <dbReference type="ARBA" id="ARBA00007293"/>
    </source>
</evidence>
<proteinExistence type="inferred from homology"/>
<gene>
    <name evidence="6" type="ORF">BLNAU_5805</name>
</gene>
<reference evidence="6 7" key="1">
    <citation type="journal article" date="2022" name="bioRxiv">
        <title>Genomics of Preaxostyla Flagellates Illuminates Evolutionary Transitions and the Path Towards Mitochondrial Loss.</title>
        <authorList>
            <person name="Novak L.V.F."/>
            <person name="Treitli S.C."/>
            <person name="Pyrih J."/>
            <person name="Halakuc P."/>
            <person name="Pipaliya S.V."/>
            <person name="Vacek V."/>
            <person name="Brzon O."/>
            <person name="Soukal P."/>
            <person name="Eme L."/>
            <person name="Dacks J.B."/>
            <person name="Karnkowska A."/>
            <person name="Elias M."/>
            <person name="Hampl V."/>
        </authorList>
    </citation>
    <scope>NUCLEOTIDE SEQUENCE [LARGE SCALE GENOMIC DNA]</scope>
    <source>
        <strain evidence="6">NAU3</strain>
        <tissue evidence="6">Gut</tissue>
    </source>
</reference>
<sequence>MSKESAFKQKYPLEVRKTEAEKMLQKYPDRIPVICEKAPRSDIPEIDKKKFLVQNDMTVGQFVYVVRKRIKLSPEKAIFIFIDNSIPPTAAVLQTVYTQYKGKHPNDDGFLYVTYSGENTFGSE</sequence>
<dbReference type="Gene3D" id="3.10.20.90">
    <property type="entry name" value="Phosphatidylinositol 3-kinase Catalytic Subunit, Chain A, domain 1"/>
    <property type="match status" value="1"/>
</dbReference>
<dbReference type="InterPro" id="IPR004241">
    <property type="entry name" value="Atg8-like"/>
</dbReference>
<organism evidence="6 7">
    <name type="scientific">Blattamonas nauphoetae</name>
    <dbReference type="NCBI Taxonomy" id="2049346"/>
    <lineage>
        <taxon>Eukaryota</taxon>
        <taxon>Metamonada</taxon>
        <taxon>Preaxostyla</taxon>
        <taxon>Oxymonadida</taxon>
        <taxon>Blattamonas</taxon>
    </lineage>
</organism>
<keyword evidence="6" id="KW-0675">Receptor</keyword>
<dbReference type="SUPFAM" id="SSF54236">
    <property type="entry name" value="Ubiquitin-like"/>
    <property type="match status" value="1"/>
</dbReference>
<evidence type="ECO:0000256" key="5">
    <source>
        <dbReference type="RuleBase" id="RU004384"/>
    </source>
</evidence>
<evidence type="ECO:0000256" key="4">
    <source>
        <dbReference type="ARBA" id="ARBA00023288"/>
    </source>
</evidence>
<keyword evidence="5" id="KW-0072">Autophagy</keyword>
<evidence type="ECO:0000313" key="6">
    <source>
        <dbReference type="EMBL" id="KAK2959247.1"/>
    </source>
</evidence>
<dbReference type="EMBL" id="JARBJD010000031">
    <property type="protein sequence ID" value="KAK2959247.1"/>
    <property type="molecule type" value="Genomic_DNA"/>
</dbReference>
<comment type="similarity">
    <text evidence="2 5">Belongs to the ATG8 family.</text>
</comment>
<comment type="caution">
    <text evidence="6">The sequence shown here is derived from an EMBL/GenBank/DDBJ whole genome shotgun (WGS) entry which is preliminary data.</text>
</comment>
<dbReference type="Pfam" id="PF02991">
    <property type="entry name" value="ATG8"/>
    <property type="match status" value="1"/>
</dbReference>
<accession>A0ABQ9Y657</accession>
<keyword evidence="7" id="KW-1185">Reference proteome</keyword>
<evidence type="ECO:0000256" key="1">
    <source>
        <dbReference type="ARBA" id="ARBA00004370"/>
    </source>
</evidence>
<evidence type="ECO:0000313" key="7">
    <source>
        <dbReference type="Proteomes" id="UP001281761"/>
    </source>
</evidence>
<protein>
    <recommendedName>
        <fullName evidence="5">Autophagy-related protein</fullName>
    </recommendedName>
</protein>
<dbReference type="InterPro" id="IPR029071">
    <property type="entry name" value="Ubiquitin-like_domsf"/>
</dbReference>
<evidence type="ECO:0000256" key="3">
    <source>
        <dbReference type="ARBA" id="ARBA00023136"/>
    </source>
</evidence>
<name>A0ABQ9Y657_9EUKA</name>
<dbReference type="Proteomes" id="UP001281761">
    <property type="component" value="Unassembled WGS sequence"/>
</dbReference>
<keyword evidence="3" id="KW-0472">Membrane</keyword>